<proteinExistence type="predicted"/>
<name>A0A6C0KXI7_9ZZZZ</name>
<accession>A0A6C0KXI7</accession>
<sequence length="43" mass="4891">MAVFSFPKVIRLFDFGQKKCPNSKSQKTLALFLCKKAPQTIMV</sequence>
<dbReference type="EMBL" id="MN740989">
    <property type="protein sequence ID" value="QHU21397.1"/>
    <property type="molecule type" value="Genomic_DNA"/>
</dbReference>
<reference evidence="1" key="1">
    <citation type="journal article" date="2020" name="Nature">
        <title>Giant virus diversity and host interactions through global metagenomics.</title>
        <authorList>
            <person name="Schulz F."/>
            <person name="Roux S."/>
            <person name="Paez-Espino D."/>
            <person name="Jungbluth S."/>
            <person name="Walsh D.A."/>
            <person name="Denef V.J."/>
            <person name="McMahon K.D."/>
            <person name="Konstantinidis K.T."/>
            <person name="Eloe-Fadrosh E.A."/>
            <person name="Kyrpides N.C."/>
            <person name="Woyke T."/>
        </authorList>
    </citation>
    <scope>NUCLEOTIDE SEQUENCE</scope>
    <source>
        <strain evidence="1">GVMAG-S-3300013094-109</strain>
    </source>
</reference>
<organism evidence="1">
    <name type="scientific">viral metagenome</name>
    <dbReference type="NCBI Taxonomy" id="1070528"/>
    <lineage>
        <taxon>unclassified sequences</taxon>
        <taxon>metagenomes</taxon>
        <taxon>organismal metagenomes</taxon>
    </lineage>
</organism>
<dbReference type="AlphaFoldDB" id="A0A6C0KXI7"/>
<evidence type="ECO:0000313" key="1">
    <source>
        <dbReference type="EMBL" id="QHU21397.1"/>
    </source>
</evidence>
<protein>
    <submittedName>
        <fullName evidence="1">Uncharacterized protein</fullName>
    </submittedName>
</protein>